<organism evidence="2 3">
    <name type="scientific">Acidithiobacillus caldus (strain ATCC 51756 / DSM 8584 / KU)</name>
    <dbReference type="NCBI Taxonomy" id="637389"/>
    <lineage>
        <taxon>Bacteria</taxon>
        <taxon>Pseudomonadati</taxon>
        <taxon>Pseudomonadota</taxon>
        <taxon>Acidithiobacillia</taxon>
        <taxon>Acidithiobacillales</taxon>
        <taxon>Acidithiobacillaceae</taxon>
        <taxon>Acidithiobacillus</taxon>
    </lineage>
</organism>
<evidence type="ECO:0000256" key="1">
    <source>
        <dbReference type="ARBA" id="ARBA00005260"/>
    </source>
</evidence>
<dbReference type="PANTHER" id="PTHR33677:SF3">
    <property type="entry name" value="COPPER-SENSING TRANSCRIPTIONAL REPRESSOR RICR"/>
    <property type="match status" value="1"/>
</dbReference>
<dbReference type="KEGG" id="acz:Acaty_c0215"/>
<evidence type="ECO:0000313" key="3">
    <source>
        <dbReference type="Proteomes" id="UP000005522"/>
    </source>
</evidence>
<dbReference type="PANTHER" id="PTHR33677">
    <property type="entry name" value="TRANSCRIPTIONAL REPRESSOR FRMR-RELATED"/>
    <property type="match status" value="1"/>
</dbReference>
<accession>A0A059ZVV8</accession>
<dbReference type="eggNOG" id="COG1937">
    <property type="taxonomic scope" value="Bacteria"/>
</dbReference>
<sequence length="89" mass="10040">MSAHDRRAILQRMARLEGQVRGIRQMLEEDRDCPEVLNQMAAARAALDKVARMVFEDHLDHCLVDVIQDGDADEPIASIKAAFACYFLP</sequence>
<protein>
    <recommendedName>
        <fullName evidence="4">Cytosolic protein</fullName>
    </recommendedName>
</protein>
<dbReference type="HOGENOM" id="CLU_130332_2_3_6"/>
<dbReference type="GO" id="GO:0045892">
    <property type="term" value="P:negative regulation of DNA-templated transcription"/>
    <property type="evidence" value="ECO:0007669"/>
    <property type="project" value="UniProtKB-ARBA"/>
</dbReference>
<comment type="similarity">
    <text evidence="1">Belongs to the FrmR/RcnR family.</text>
</comment>
<dbReference type="Pfam" id="PF02583">
    <property type="entry name" value="Trns_repr_metal"/>
    <property type="match status" value="1"/>
</dbReference>
<dbReference type="CDD" id="cd10148">
    <property type="entry name" value="CsoR-like_DUF156"/>
    <property type="match status" value="1"/>
</dbReference>
<proteinExistence type="inferred from homology"/>
<dbReference type="Proteomes" id="UP000005522">
    <property type="component" value="Chromosome"/>
</dbReference>
<dbReference type="InterPro" id="IPR003735">
    <property type="entry name" value="Metal_Tscrpt_repr"/>
</dbReference>
<gene>
    <name evidence="2" type="ORF">Acaty_c0215</name>
</gene>
<name>A0A059ZVV8_ACICK</name>
<dbReference type="AlphaFoldDB" id="A0A059ZVV8"/>
<dbReference type="InterPro" id="IPR038390">
    <property type="entry name" value="Metal_Tscrpt_repr_sf"/>
</dbReference>
<evidence type="ECO:0000313" key="2">
    <source>
        <dbReference type="EMBL" id="AIA54106.1"/>
    </source>
</evidence>
<dbReference type="GO" id="GO:0046872">
    <property type="term" value="F:metal ion binding"/>
    <property type="evidence" value="ECO:0007669"/>
    <property type="project" value="InterPro"/>
</dbReference>
<dbReference type="EMBL" id="CP005986">
    <property type="protein sequence ID" value="AIA54106.1"/>
    <property type="molecule type" value="Genomic_DNA"/>
</dbReference>
<dbReference type="GO" id="GO:0003677">
    <property type="term" value="F:DNA binding"/>
    <property type="evidence" value="ECO:0007669"/>
    <property type="project" value="InterPro"/>
</dbReference>
<dbReference type="RefSeq" id="WP_004870107.1">
    <property type="nucleotide sequence ID" value="NZ_CP005986.1"/>
</dbReference>
<dbReference type="Gene3D" id="1.20.58.1000">
    <property type="entry name" value="Metal-sensitive repressor, helix protomer"/>
    <property type="match status" value="1"/>
</dbReference>
<reference evidence="2 3" key="1">
    <citation type="journal article" date="2009" name="J. Bacteriol.">
        <title>Draft genome sequence of the extremely acidophilic bacterium Acidithiobacillus caldus ATCC 51756 reveals metabolic versatility in the genus Acidithiobacillus.</title>
        <authorList>
            <person name="Valdes J."/>
            <person name="Quatrini R."/>
            <person name="Hallberg K."/>
            <person name="Dopson M."/>
            <person name="Valenzuela P.D."/>
            <person name="Holmes D.S."/>
        </authorList>
    </citation>
    <scope>NUCLEOTIDE SEQUENCE [LARGE SCALE GENOMIC DNA]</scope>
    <source>
        <strain evidence="3">ATCC 51756 / DSM 8584 / KU</strain>
    </source>
</reference>
<evidence type="ECO:0008006" key="4">
    <source>
        <dbReference type="Google" id="ProtNLM"/>
    </source>
</evidence>